<gene>
    <name evidence="4" type="ORF">DENIS_0295</name>
</gene>
<feature type="domain" description="Response regulatory" evidence="3">
    <location>
        <begin position="2"/>
        <end position="120"/>
    </location>
</feature>
<reference evidence="5" key="2">
    <citation type="submission" date="2019-01" db="EMBL/GenBank/DDBJ databases">
        <title>Genome sequence of Desulfonema ishimotonii strain Tokyo 01.</title>
        <authorList>
            <person name="Fukui M."/>
        </authorList>
    </citation>
    <scope>NUCLEOTIDE SEQUENCE [LARGE SCALE GENOMIC DNA]</scope>
    <source>
        <strain evidence="5">Tokyo 01</strain>
    </source>
</reference>
<keyword evidence="1 2" id="KW-0597">Phosphoprotein</keyword>
<dbReference type="AlphaFoldDB" id="A0A401FQW7"/>
<dbReference type="PANTHER" id="PTHR44591:SF25">
    <property type="entry name" value="CHEMOTAXIS TWO-COMPONENT RESPONSE REGULATOR"/>
    <property type="match status" value="1"/>
</dbReference>
<dbReference type="SMART" id="SM00448">
    <property type="entry name" value="REC"/>
    <property type="match status" value="1"/>
</dbReference>
<dbReference type="EMBL" id="BEXT01000001">
    <property type="protein sequence ID" value="GBC59356.1"/>
    <property type="molecule type" value="Genomic_DNA"/>
</dbReference>
<evidence type="ECO:0000313" key="5">
    <source>
        <dbReference type="Proteomes" id="UP000288096"/>
    </source>
</evidence>
<accession>A0A401FQW7</accession>
<evidence type="ECO:0000313" key="4">
    <source>
        <dbReference type="EMBL" id="GBC59356.1"/>
    </source>
</evidence>
<reference evidence="5" key="1">
    <citation type="submission" date="2017-11" db="EMBL/GenBank/DDBJ databases">
        <authorList>
            <person name="Watanabe M."/>
            <person name="Kojima H."/>
        </authorList>
    </citation>
    <scope>NUCLEOTIDE SEQUENCE [LARGE SCALE GENOMIC DNA]</scope>
    <source>
        <strain evidence="5">Tokyo 01</strain>
    </source>
</reference>
<dbReference type="CDD" id="cd17546">
    <property type="entry name" value="REC_hyHK_CKI1_RcsC-like"/>
    <property type="match status" value="1"/>
</dbReference>
<protein>
    <submittedName>
        <fullName evidence="4">Response regulator</fullName>
    </submittedName>
</protein>
<evidence type="ECO:0000259" key="3">
    <source>
        <dbReference type="PROSITE" id="PS50110"/>
    </source>
</evidence>
<dbReference type="Proteomes" id="UP000288096">
    <property type="component" value="Unassembled WGS sequence"/>
</dbReference>
<organism evidence="4 5">
    <name type="scientific">Desulfonema ishimotonii</name>
    <dbReference type="NCBI Taxonomy" id="45657"/>
    <lineage>
        <taxon>Bacteria</taxon>
        <taxon>Pseudomonadati</taxon>
        <taxon>Thermodesulfobacteriota</taxon>
        <taxon>Desulfobacteria</taxon>
        <taxon>Desulfobacterales</taxon>
        <taxon>Desulfococcaceae</taxon>
        <taxon>Desulfonema</taxon>
    </lineage>
</organism>
<dbReference type="GO" id="GO:0000160">
    <property type="term" value="P:phosphorelay signal transduction system"/>
    <property type="evidence" value="ECO:0007669"/>
    <property type="project" value="InterPro"/>
</dbReference>
<name>A0A401FQW7_9BACT</name>
<dbReference type="Gene3D" id="3.40.50.2300">
    <property type="match status" value="1"/>
</dbReference>
<evidence type="ECO:0000256" key="2">
    <source>
        <dbReference type="PROSITE-ProRule" id="PRU00169"/>
    </source>
</evidence>
<feature type="modified residue" description="4-aspartylphosphate" evidence="2">
    <location>
        <position position="55"/>
    </location>
</feature>
<dbReference type="RefSeq" id="WP_124326878.1">
    <property type="nucleotide sequence ID" value="NZ_BEXT01000001.1"/>
</dbReference>
<dbReference type="OrthoDB" id="5387468at2"/>
<dbReference type="PROSITE" id="PS50110">
    <property type="entry name" value="RESPONSE_REGULATORY"/>
    <property type="match status" value="1"/>
</dbReference>
<dbReference type="PANTHER" id="PTHR44591">
    <property type="entry name" value="STRESS RESPONSE REGULATOR PROTEIN 1"/>
    <property type="match status" value="1"/>
</dbReference>
<dbReference type="Pfam" id="PF00072">
    <property type="entry name" value="Response_reg"/>
    <property type="match status" value="1"/>
</dbReference>
<dbReference type="InterPro" id="IPR011006">
    <property type="entry name" value="CheY-like_superfamily"/>
</dbReference>
<proteinExistence type="predicted"/>
<dbReference type="InterPro" id="IPR050595">
    <property type="entry name" value="Bact_response_regulator"/>
</dbReference>
<dbReference type="InterPro" id="IPR001789">
    <property type="entry name" value="Sig_transdc_resp-reg_receiver"/>
</dbReference>
<evidence type="ECO:0000256" key="1">
    <source>
        <dbReference type="ARBA" id="ARBA00022553"/>
    </source>
</evidence>
<dbReference type="SUPFAM" id="SSF52172">
    <property type="entry name" value="CheY-like"/>
    <property type="match status" value="1"/>
</dbReference>
<comment type="caution">
    <text evidence="4">The sequence shown here is derived from an EMBL/GenBank/DDBJ whole genome shotgun (WGS) entry which is preliminary data.</text>
</comment>
<keyword evidence="5" id="KW-1185">Reference proteome</keyword>
<sequence>MRVYLFEDNHMTREMLTDLLEMLGCNVRSFCDPSEAFNRPGGARWAQSADIVITDLQMPFMSGLELAVKLTGSGFDEKNIAILSGYWTEDNRSFAENLGIRIFEKPLGIDLLCSWIKSHKTW</sequence>